<keyword evidence="5" id="KW-1185">Reference proteome</keyword>
<dbReference type="PANTHER" id="PTHR24123">
    <property type="entry name" value="ANKYRIN REPEAT-CONTAINING"/>
    <property type="match status" value="1"/>
</dbReference>
<comment type="caution">
    <text evidence="4">The sequence shown here is derived from an EMBL/GenBank/DDBJ whole genome shotgun (WGS) entry which is preliminary data.</text>
</comment>
<evidence type="ECO:0000256" key="2">
    <source>
        <dbReference type="ARBA" id="ARBA00023043"/>
    </source>
</evidence>
<evidence type="ECO:0000256" key="1">
    <source>
        <dbReference type="ARBA" id="ARBA00022737"/>
    </source>
</evidence>
<dbReference type="EMBL" id="MU865933">
    <property type="protein sequence ID" value="KAK4450191.1"/>
    <property type="molecule type" value="Genomic_DNA"/>
</dbReference>
<dbReference type="SUPFAM" id="SSF48403">
    <property type="entry name" value="Ankyrin repeat"/>
    <property type="match status" value="3"/>
</dbReference>
<evidence type="ECO:0000313" key="4">
    <source>
        <dbReference type="EMBL" id="KAK4450191.1"/>
    </source>
</evidence>
<feature type="repeat" description="ANK" evidence="3">
    <location>
        <begin position="121"/>
        <end position="147"/>
    </location>
</feature>
<dbReference type="Proteomes" id="UP001321760">
    <property type="component" value="Unassembled WGS sequence"/>
</dbReference>
<accession>A0AAV9GPE3</accession>
<dbReference type="SMART" id="SM00248">
    <property type="entry name" value="ANK"/>
    <property type="match status" value="10"/>
</dbReference>
<feature type="non-terminal residue" evidence="4">
    <location>
        <position position="1114"/>
    </location>
</feature>
<protein>
    <submittedName>
        <fullName evidence="4">Inversin</fullName>
    </submittedName>
</protein>
<evidence type="ECO:0000256" key="3">
    <source>
        <dbReference type="PROSITE-ProRule" id="PRU00023"/>
    </source>
</evidence>
<organism evidence="4 5">
    <name type="scientific">Podospora aff. communis PSN243</name>
    <dbReference type="NCBI Taxonomy" id="3040156"/>
    <lineage>
        <taxon>Eukaryota</taxon>
        <taxon>Fungi</taxon>
        <taxon>Dikarya</taxon>
        <taxon>Ascomycota</taxon>
        <taxon>Pezizomycotina</taxon>
        <taxon>Sordariomycetes</taxon>
        <taxon>Sordariomycetidae</taxon>
        <taxon>Sordariales</taxon>
        <taxon>Podosporaceae</taxon>
        <taxon>Podospora</taxon>
    </lineage>
</organism>
<dbReference type="PROSITE" id="PS50088">
    <property type="entry name" value="ANK_REPEAT"/>
    <property type="match status" value="2"/>
</dbReference>
<dbReference type="AlphaFoldDB" id="A0AAV9GPE3"/>
<dbReference type="InterPro" id="IPR051165">
    <property type="entry name" value="Multifunctional_ANK_Repeat"/>
</dbReference>
<sequence>MATGVDQAQRLLQAHRSLQSHPDSFARVRSPFSNRNSGFTYQEVNTVLAAVIEGDGPVEVVKALLAFGADVNFSRQRKSGTWNKLTLRQQHGQRSNILYRATVRSGSEIVRLLAARADQENLDSVLHHAIIRGDVDVLQALLDYGANPVHLHDDFQNAVFRNQDAIVNALLSGHRLPCLPCRSAGLRLAVKNKSLHITTLLLTRWADVNHDDAIALVSAVEISRVDLVAALLSGPVRPSPRSLDAALGKAYDLMSEKDTTTAREIIDMCLSLGASGPRTTSLTTDGVIEAVRRNHTHLLDTILHHRTLSDEYEGFALVEAVREEAVDALYKLLEFGPSSHNLTAAISQAMEVKDAELRYTMVDLLIKAGARGTCTAEALITSIQHIVRTLEGSKEAQISKYLFSLLLHEGEADVDYLDAEALQVAVKSCRLDLVQEIVSREPSAGSLGAALPWAMGLAGSNEKRDLIRTLLRDQICERAVGRVLVEAFKNGPGSLDLIETLLTKTSVNFNNGEVFIYAIRNFDLDAFSLLLGQGISYKALFTAVMEALRAPKATRAVIFGRLMDRLGLDHLNASLKHAVLDDDTDMQLIEHLLVAGADPTQQNGVCIKHAASGFRLDLVRLLSQASGKNKEAFSQALSSIVSRDRAWISFNHIDIIRHLLRYGASGEAVHQAMIEVVDQVACVPLLKEVGNTLLNLFFAAQGDVNYENGKAIGIAAGRGDPPLVAYLLRHGATSATAALALSAAIMAHHDEDLLLKIVGAFKKHPISRKDVDQLLPGTLNPILRCIKSYPNSVALIDALVGSGCSLQSTVLFQIYSNDTSGDGSRPRLSQEAEPLSILICSLMEEYSATSPAVLRVLIHHGGKLLSPDVSYMTPKTRTTALMLAAMSGRREIAQLLLKSGAPVSSKDTFGRSALFFAARAGDADMVALLLKSKPTTNDGSLHEASRGFHTRSMKLLIQAGHDPNHRSTMHEGRTALGELALNGVVPADTTGAEEALDILVDAGASPLLKVRGKTTIFLALDNQENEAMTRVLLDRVLSKTLHSQENTFQQGVYHYSPTTYVTKGILLGPQTETLAQMLWNYGAEDTFYADLGETQPADAVGLPSDIAEYERARQ</sequence>
<dbReference type="Gene3D" id="1.25.40.20">
    <property type="entry name" value="Ankyrin repeat-containing domain"/>
    <property type="match status" value="5"/>
</dbReference>
<keyword evidence="1" id="KW-0677">Repeat</keyword>
<proteinExistence type="predicted"/>
<dbReference type="Pfam" id="PF12796">
    <property type="entry name" value="Ank_2"/>
    <property type="match status" value="2"/>
</dbReference>
<gene>
    <name evidence="4" type="ORF">QBC34DRAFT_461448</name>
</gene>
<dbReference type="PANTHER" id="PTHR24123:SF33">
    <property type="entry name" value="PROTEIN HOS4"/>
    <property type="match status" value="1"/>
</dbReference>
<keyword evidence="2 3" id="KW-0040">ANK repeat</keyword>
<feature type="repeat" description="ANK" evidence="3">
    <location>
        <begin position="876"/>
        <end position="908"/>
    </location>
</feature>
<reference evidence="4" key="2">
    <citation type="submission" date="2023-05" db="EMBL/GenBank/DDBJ databases">
        <authorList>
            <consortium name="Lawrence Berkeley National Laboratory"/>
            <person name="Steindorff A."/>
            <person name="Hensen N."/>
            <person name="Bonometti L."/>
            <person name="Westerberg I."/>
            <person name="Brannstrom I.O."/>
            <person name="Guillou S."/>
            <person name="Cros-Aarteil S."/>
            <person name="Calhoun S."/>
            <person name="Haridas S."/>
            <person name="Kuo A."/>
            <person name="Mondo S."/>
            <person name="Pangilinan J."/>
            <person name="Riley R."/>
            <person name="Labutti K."/>
            <person name="Andreopoulos B."/>
            <person name="Lipzen A."/>
            <person name="Chen C."/>
            <person name="Yanf M."/>
            <person name="Daum C."/>
            <person name="Ng V."/>
            <person name="Clum A."/>
            <person name="Ohm R."/>
            <person name="Martin F."/>
            <person name="Silar P."/>
            <person name="Natvig D."/>
            <person name="Lalanne C."/>
            <person name="Gautier V."/>
            <person name="Ament-Velasquez S.L."/>
            <person name="Kruys A."/>
            <person name="Hutchinson M.I."/>
            <person name="Powell A.J."/>
            <person name="Barry K."/>
            <person name="Miller A.N."/>
            <person name="Grigoriev I.V."/>
            <person name="Debuchy R."/>
            <person name="Gladieux P."/>
            <person name="Thoren M.H."/>
            <person name="Johannesson H."/>
        </authorList>
    </citation>
    <scope>NUCLEOTIDE SEQUENCE</scope>
    <source>
        <strain evidence="4">PSN243</strain>
    </source>
</reference>
<evidence type="ECO:0000313" key="5">
    <source>
        <dbReference type="Proteomes" id="UP001321760"/>
    </source>
</evidence>
<name>A0AAV9GPE3_9PEZI</name>
<dbReference type="PROSITE" id="PS50297">
    <property type="entry name" value="ANK_REP_REGION"/>
    <property type="match status" value="2"/>
</dbReference>
<dbReference type="InterPro" id="IPR002110">
    <property type="entry name" value="Ankyrin_rpt"/>
</dbReference>
<reference evidence="4" key="1">
    <citation type="journal article" date="2023" name="Mol. Phylogenet. Evol.">
        <title>Genome-scale phylogeny and comparative genomics of the fungal order Sordariales.</title>
        <authorList>
            <person name="Hensen N."/>
            <person name="Bonometti L."/>
            <person name="Westerberg I."/>
            <person name="Brannstrom I.O."/>
            <person name="Guillou S."/>
            <person name="Cros-Aarteil S."/>
            <person name="Calhoun S."/>
            <person name="Haridas S."/>
            <person name="Kuo A."/>
            <person name="Mondo S."/>
            <person name="Pangilinan J."/>
            <person name="Riley R."/>
            <person name="LaButti K."/>
            <person name="Andreopoulos B."/>
            <person name="Lipzen A."/>
            <person name="Chen C."/>
            <person name="Yan M."/>
            <person name="Daum C."/>
            <person name="Ng V."/>
            <person name="Clum A."/>
            <person name="Steindorff A."/>
            <person name="Ohm R.A."/>
            <person name="Martin F."/>
            <person name="Silar P."/>
            <person name="Natvig D.O."/>
            <person name="Lalanne C."/>
            <person name="Gautier V."/>
            <person name="Ament-Velasquez S.L."/>
            <person name="Kruys A."/>
            <person name="Hutchinson M.I."/>
            <person name="Powell A.J."/>
            <person name="Barry K."/>
            <person name="Miller A.N."/>
            <person name="Grigoriev I.V."/>
            <person name="Debuchy R."/>
            <person name="Gladieux P."/>
            <person name="Hiltunen Thoren M."/>
            <person name="Johannesson H."/>
        </authorList>
    </citation>
    <scope>NUCLEOTIDE SEQUENCE</scope>
    <source>
        <strain evidence="4">PSN243</strain>
    </source>
</reference>
<dbReference type="InterPro" id="IPR036770">
    <property type="entry name" value="Ankyrin_rpt-contain_sf"/>
</dbReference>